<protein>
    <recommendedName>
        <fullName evidence="3">Glycosyl transferase family 8</fullName>
    </recommendedName>
</protein>
<dbReference type="KEGG" id="aare:D3093_00700"/>
<accession>A0A4D8P9Q4</accession>
<dbReference type="AlphaFoldDB" id="A0A4D8P9Q4"/>
<dbReference type="Gene3D" id="3.90.550.10">
    <property type="entry name" value="Spore Coat Polysaccharide Biosynthesis Protein SpsA, Chain A"/>
    <property type="match status" value="1"/>
</dbReference>
<evidence type="ECO:0008006" key="3">
    <source>
        <dbReference type="Google" id="ProtNLM"/>
    </source>
</evidence>
<sequence>MVRRVQLTSARAMETLPFEAETAVVICADRGVFELLVGLLLSLRPLDRRRYRVCLIDVGLTAAQREHVAPLCDRIAPVRDDLVVWPHPQLVAQLDRQIPFWKAMLCRPFLRDYFPGFQCYLHLDADIWVQNTAALDAAVAGVRGGRAVIVPEADAAYPFLASHTANAQSVAERAKLITRFFGEEIAALAGSLPYYNLGFYGLRHDAPHWDLFRDSLRDATRTTFHFLCEQIVLNIVMFQVRNTLLLPATANWMCSMAVPVRGADGLWRSPVYPHTPIDLLHLTGTDKLERYQPLGLLYDGGRYLEGIAHLAAPHAQVG</sequence>
<gene>
    <name evidence="1" type="ORF">D3093_00700</name>
</gene>
<proteinExistence type="predicted"/>
<organism evidence="1 2">
    <name type="scientific">Azospirillum argentinense</name>
    <dbReference type="NCBI Taxonomy" id="2970906"/>
    <lineage>
        <taxon>Bacteria</taxon>
        <taxon>Pseudomonadati</taxon>
        <taxon>Pseudomonadota</taxon>
        <taxon>Alphaproteobacteria</taxon>
        <taxon>Rhodospirillales</taxon>
        <taxon>Azospirillaceae</taxon>
        <taxon>Azospirillum</taxon>
    </lineage>
</organism>
<dbReference type="Proteomes" id="UP000298595">
    <property type="component" value="Chromosome"/>
</dbReference>
<dbReference type="InterPro" id="IPR029044">
    <property type="entry name" value="Nucleotide-diphossugar_trans"/>
</dbReference>
<evidence type="ECO:0000313" key="2">
    <source>
        <dbReference type="Proteomes" id="UP000298595"/>
    </source>
</evidence>
<reference evidence="1 2" key="1">
    <citation type="submission" date="2018-09" db="EMBL/GenBank/DDBJ databases">
        <title>Whole genome based analysis of evolution and adaptive divergence in Indian and Brazilian strains of Azospirillum brasilense.</title>
        <authorList>
            <person name="Singh C."/>
            <person name="Tripathi A.K."/>
        </authorList>
    </citation>
    <scope>NUCLEOTIDE SEQUENCE [LARGE SCALE GENOMIC DNA]</scope>
    <source>
        <strain evidence="1 2">MTCC4035</strain>
    </source>
</reference>
<name>A0A4D8P9Q4_9PROT</name>
<dbReference type="SUPFAM" id="SSF53448">
    <property type="entry name" value="Nucleotide-diphospho-sugar transferases"/>
    <property type="match status" value="1"/>
</dbReference>
<evidence type="ECO:0000313" key="1">
    <source>
        <dbReference type="EMBL" id="QCN93910.1"/>
    </source>
</evidence>
<dbReference type="EMBL" id="CP032321">
    <property type="protein sequence ID" value="QCN93910.1"/>
    <property type="molecule type" value="Genomic_DNA"/>
</dbReference>